<sequence>MPLRGLGCIGHWGGSGPRPRIAPAIKRIITAMRLWSHTAARPWLHWPLGRQRAAPAYRPGHKADNNRYAVMEP</sequence>
<dbReference type="Proteomes" id="UP000196386">
    <property type="component" value="Unassembled WGS sequence"/>
</dbReference>
<evidence type="ECO:0000313" key="2">
    <source>
        <dbReference type="Proteomes" id="UP000196386"/>
    </source>
</evidence>
<dbReference type="EMBL" id="NFKP01000007">
    <property type="protein sequence ID" value="OUP69743.1"/>
    <property type="molecule type" value="Genomic_DNA"/>
</dbReference>
<comment type="caution">
    <text evidence="1">The sequence shown here is derived from an EMBL/GenBank/DDBJ whole genome shotgun (WGS) entry which is preliminary data.</text>
</comment>
<name>A0A1Y4MLY7_9FIRM</name>
<protein>
    <submittedName>
        <fullName evidence="1">Uncharacterized protein</fullName>
    </submittedName>
</protein>
<organism evidence="1 2">
    <name type="scientific">Anaerotruncus colihominis</name>
    <dbReference type="NCBI Taxonomy" id="169435"/>
    <lineage>
        <taxon>Bacteria</taxon>
        <taxon>Bacillati</taxon>
        <taxon>Bacillota</taxon>
        <taxon>Clostridia</taxon>
        <taxon>Eubacteriales</taxon>
        <taxon>Oscillospiraceae</taxon>
        <taxon>Anaerotruncus</taxon>
    </lineage>
</organism>
<feature type="non-terminal residue" evidence="1">
    <location>
        <position position="73"/>
    </location>
</feature>
<dbReference type="AlphaFoldDB" id="A0A1Y4MLY7"/>
<reference evidence="2" key="1">
    <citation type="submission" date="2017-04" db="EMBL/GenBank/DDBJ databases">
        <title>Function of individual gut microbiota members based on whole genome sequencing of pure cultures obtained from chicken caecum.</title>
        <authorList>
            <person name="Medvecky M."/>
            <person name="Cejkova D."/>
            <person name="Polansky O."/>
            <person name="Karasova D."/>
            <person name="Kubasova T."/>
            <person name="Cizek A."/>
            <person name="Rychlik I."/>
        </authorList>
    </citation>
    <scope>NUCLEOTIDE SEQUENCE [LARGE SCALE GENOMIC DNA]</scope>
    <source>
        <strain evidence="2">An175</strain>
    </source>
</reference>
<proteinExistence type="predicted"/>
<accession>A0A1Y4MLY7</accession>
<evidence type="ECO:0000313" key="1">
    <source>
        <dbReference type="EMBL" id="OUP69743.1"/>
    </source>
</evidence>
<gene>
    <name evidence="1" type="ORF">B5F11_07055</name>
</gene>